<sequence length="206" mass="23838">MSELVQAQTEIFALLKQKEEQLSKIRASAEPLIEKWQKFLGVILPIQIMIIRKYGYAGNQKGLAEFNEKLVKEAQTNPELKKLNEDKWLYLFKTTFGLKEVKSISLEEAQKMTSEIADAMTSEEFLQKIDEVMSNIQEGSMLERRQRLLDVLLPVQMEVMERYGFPGEEGYVQAQRAMMDFFFDPVVIEAAQRAQDTIFKRAKLMG</sequence>
<protein>
    <recommendedName>
        <fullName evidence="5">Protein C10</fullName>
    </recommendedName>
</protein>
<dbReference type="KEGG" id="sng:SNE_A20870"/>
<proteinExistence type="predicted"/>
<gene>
    <name evidence="3" type="ordered locus">SNE_A20870</name>
</gene>
<evidence type="ECO:0000313" key="3">
    <source>
        <dbReference type="EMBL" id="CCB89964.1"/>
    </source>
</evidence>
<reference evidence="3 4" key="2">
    <citation type="journal article" date="2011" name="Mol. Biol. Evol.">
        <title>Unity in variety--the pan-genome of the Chlamydiae.</title>
        <authorList>
            <person name="Collingro A."/>
            <person name="Tischler P."/>
            <person name="Weinmaier T."/>
            <person name="Penz T."/>
            <person name="Heinz E."/>
            <person name="Brunham R.C."/>
            <person name="Read T.D."/>
            <person name="Bavoil P.M."/>
            <person name="Sachse K."/>
            <person name="Kahane S."/>
            <person name="Friedman M.G."/>
            <person name="Rattei T."/>
            <person name="Myers G.S."/>
            <person name="Horn M."/>
        </authorList>
    </citation>
    <scope>NUCLEOTIDE SEQUENCE [LARGE SCALE GENOMIC DNA]</scope>
    <source>
        <strain evidence="4">ATCC VR-1471 / Z</strain>
    </source>
</reference>
<dbReference type="Proteomes" id="UP000000496">
    <property type="component" value="Chromosome gsn.131"/>
</dbReference>
<dbReference type="InterPro" id="IPR026317">
    <property type="entry name" value="P_C10"/>
</dbReference>
<dbReference type="STRING" id="331113.SNE_A20870"/>
<accession>F8L3U0</accession>
<evidence type="ECO:0000256" key="1">
    <source>
        <dbReference type="ARBA" id="ARBA00004496"/>
    </source>
</evidence>
<comment type="subcellular location">
    <subcellularLocation>
        <location evidence="1">Cytoplasm</location>
    </subcellularLocation>
</comment>
<dbReference type="Pfam" id="PF14974">
    <property type="entry name" value="P_C10"/>
    <property type="match status" value="2"/>
</dbReference>
<evidence type="ECO:0000256" key="2">
    <source>
        <dbReference type="ARBA" id="ARBA00022490"/>
    </source>
</evidence>
<dbReference type="HOGENOM" id="CLU_1331194_0_0_0"/>
<keyword evidence="4" id="KW-1185">Reference proteome</keyword>
<evidence type="ECO:0000313" key="4">
    <source>
        <dbReference type="Proteomes" id="UP000000496"/>
    </source>
</evidence>
<dbReference type="PANTHER" id="PTHR13463">
    <property type="entry name" value="PROTEIN C10"/>
    <property type="match status" value="1"/>
</dbReference>
<organism evidence="3 4">
    <name type="scientific">Simkania negevensis (strain ATCC VR-1471 / DSM 27360 / Z)</name>
    <dbReference type="NCBI Taxonomy" id="331113"/>
    <lineage>
        <taxon>Bacteria</taxon>
        <taxon>Pseudomonadati</taxon>
        <taxon>Chlamydiota</taxon>
        <taxon>Chlamydiia</taxon>
        <taxon>Parachlamydiales</taxon>
        <taxon>Simkaniaceae</taxon>
        <taxon>Simkania</taxon>
    </lineage>
</organism>
<keyword evidence="2" id="KW-0963">Cytoplasm</keyword>
<dbReference type="GO" id="GO:0005737">
    <property type="term" value="C:cytoplasm"/>
    <property type="evidence" value="ECO:0007669"/>
    <property type="project" value="UniProtKB-SubCell"/>
</dbReference>
<dbReference type="PANTHER" id="PTHR13463:SF3">
    <property type="entry name" value="PROTEIN C10"/>
    <property type="match status" value="1"/>
</dbReference>
<name>F8L3U0_SIMNZ</name>
<evidence type="ECO:0008006" key="5">
    <source>
        <dbReference type="Google" id="ProtNLM"/>
    </source>
</evidence>
<dbReference type="AlphaFoldDB" id="F8L3U0"/>
<dbReference type="RefSeq" id="WP_013944430.1">
    <property type="nucleotide sequence ID" value="NC_015713.1"/>
</dbReference>
<dbReference type="EMBL" id="FR872582">
    <property type="protein sequence ID" value="CCB89964.1"/>
    <property type="molecule type" value="Genomic_DNA"/>
</dbReference>
<reference key="1">
    <citation type="journal article" date="2011" name="Mol. Biol. Evol.">
        <title>Unity in variety -- the pan-genome of the Chlamydiae.</title>
        <authorList>
            <person name="Collingro A."/>
            <person name="Tischler P."/>
            <person name="Weinmaier T."/>
            <person name="Penz T."/>
            <person name="Heinz E."/>
            <person name="Brunham R.C."/>
            <person name="Read T.D."/>
            <person name="Bavoil P.M."/>
            <person name="Sachse K."/>
            <person name="Kahane S."/>
            <person name="Friedman M.G."/>
            <person name="Rattei T."/>
            <person name="Myers G.S.A."/>
            <person name="Horn M."/>
        </authorList>
    </citation>
    <scope>NUCLEOTIDE SEQUENCE</scope>
    <source>
        <strain>Z</strain>
    </source>
</reference>